<proteinExistence type="predicted"/>
<evidence type="ECO:0000256" key="5">
    <source>
        <dbReference type="SAM" id="MobiDB-lite"/>
    </source>
</evidence>
<sequence length="1584" mass="178510">MSSNTGSRPLISPSQIERHIAFEECPRYLKLRIDDQGEQNKRNWNEAFQPVSVLLSGTGGKFEQDVESDLRQDCQDIRNTQKASSKYTIPDKIDKNHYQDAISSAKEILEDAVIEVSNNSTSKPLVIRECCLAGEIGVFPVVGFADIVMIWPGSDDDAIEIRIFEIKSAWEEKTSHRLQTAIYAELLSSRLNDLKSISDEIKVTAGVIFRETEINNAVPDELPSFDLPLIQGDVARLFRKDGKIDQIYQDDIEEVGYQLNQKCEGCIYNESCYTRAVESRDIAALGLSRGEQQVFRDQDIHTIDQIAQLKQPPDNSSPDSYTPLEPVAGKRQTVDELVSDPTIGNELDDIVRRAQVMLGELNPGHNYAYTEYDSAQQIGGKGYLEMPAASYDVPFEPSGYDPERLLRIYINVQWDYMRDSIIMMSARVEAEQLEPKSVAQIDKDVNPDPQQAKTDERKLLDTFFKKLYGVIQGFTSKLYDENQTIDGEQDCVEPQTHVYFYSQLEREKLLEAIRRHPSIVGAQGVRDLLGLRRGIDEHMTTIIEDQVETYYALHSPSTGLLPVLNEVPTKKDRMDYKNKEVTAERPADYLPWKQENAVFGSWSVAYKNKMVELDEVFSKGLFNYWKPYTSSPSPGSTFANTAAKPRAGTLKFRFDHQQSQDGFLSLHPRYGSQIPLEYFWCAADQLNVSWLDNPQKQKREQIAIEQYTYYDRSSQNNEIEPELIKKLGKKLTGAVAAIERSLWNKDGTINKDRREIHRPDFTLGDLDLSRSAQEYLELEYSVQRQEALERHAKAPRQRVQTGRASVFRLTDVELTSDGDLQLHGELAYDELGYADPDQVMNMCRLKEPGDSSSGSFVTLNRIERSDGFWKHRDHLSPEEVDRGISGTVEELDYEDEKILIELGQFNDHQGDAPGAVINKHRDFHTWGTDWSLDPDDANEPSVEYIPGLEPTGVMRREEDDAQRKLGSFGSSTGNQNGGTGSSSISATDLDQERVYFIVDKQTDDVTSLRTSDALDHATSNTLINRIKEIQEGNQAALSINQYHKNAVENEFLPWVETTANRTSGTAAELDKPNDKQRDFIKRTDESIVSLQGPPGTGKTAGAMAYAIAGRLYDRTSHDKPFVGVVTGFSNKSVNELLKDTATTLRALQNHSGDASTNKGQKNATADRTAFDSVDIYRISSSPIAQSQQISNVEYINYNEDDQQVQQVAKKLREFVGTGLSGSGSFDRPQLFFITPSGISKFFNKIGDIYSRNTDPGTGSHYTENFYNFLAVDESSMLPMPQFFLTGAFLTDESQVLLSGDHRQMPPVQIHEWEEEDRRTIEQLAPYLSISEYVRVINGEKELENVSPPASTVPIPVEKLERTYRCHSDLAEFLHEWVYSDDDLPYSSQETATFSGWQSTNRGVSAILDEDYPITVVLHDDSASKQESIVERELANELADATTQTADVGVVTPHNAQRGSLKAILADKVKADTVERFQGGEKDLIMVSATVGDRDQVRKETEFLLDANRLNVAVSRMKKKLVVLVSRSVFEVFPEDAETYDETRIWRGLLDKVNATEDAPQWRGQLSDIVSSPTKDVSIEVYSSD</sequence>
<gene>
    <name evidence="7" type="ORF">SAMN05216226_102133</name>
</gene>
<keyword evidence="8" id="KW-1185">Reference proteome</keyword>
<dbReference type="InterPro" id="IPR027417">
    <property type="entry name" value="P-loop_NTPase"/>
</dbReference>
<dbReference type="OrthoDB" id="45637at2157"/>
<keyword evidence="4" id="KW-0067">ATP-binding</keyword>
<dbReference type="GO" id="GO:0005524">
    <property type="term" value="F:ATP binding"/>
    <property type="evidence" value="ECO:0007669"/>
    <property type="project" value="UniProtKB-KW"/>
</dbReference>
<evidence type="ECO:0000256" key="3">
    <source>
        <dbReference type="ARBA" id="ARBA00022806"/>
    </source>
</evidence>
<name>A0A1G8ST26_9EURY</name>
<accession>A0A1G8ST26</accession>
<feature type="domain" description="DNA2/NAM7 helicase-like C-terminal" evidence="6">
    <location>
        <begin position="1354"/>
        <end position="1525"/>
    </location>
</feature>
<dbReference type="Pfam" id="PF13087">
    <property type="entry name" value="AAA_12"/>
    <property type="match status" value="1"/>
</dbReference>
<keyword evidence="1" id="KW-0547">Nucleotide-binding</keyword>
<evidence type="ECO:0000256" key="1">
    <source>
        <dbReference type="ARBA" id="ARBA00022741"/>
    </source>
</evidence>
<dbReference type="RefSeq" id="WP_092699105.1">
    <property type="nucleotide sequence ID" value="NZ_FNFC01000002.1"/>
</dbReference>
<keyword evidence="2" id="KW-0378">Hydrolase</keyword>
<dbReference type="Proteomes" id="UP000198856">
    <property type="component" value="Unassembled WGS sequence"/>
</dbReference>
<reference evidence="7 8" key="1">
    <citation type="submission" date="2016-10" db="EMBL/GenBank/DDBJ databases">
        <authorList>
            <person name="de Groot N.N."/>
        </authorList>
    </citation>
    <scope>NUCLEOTIDE SEQUENCE [LARGE SCALE GENOMIC DNA]</scope>
    <source>
        <strain evidence="7 8">IBRC-M10015</strain>
    </source>
</reference>
<dbReference type="InterPro" id="IPR011604">
    <property type="entry name" value="PDDEXK-like_dom_sf"/>
</dbReference>
<dbReference type="PANTHER" id="PTHR43788">
    <property type="entry name" value="DNA2/NAM7 HELICASE FAMILY MEMBER"/>
    <property type="match status" value="1"/>
</dbReference>
<protein>
    <submittedName>
        <fullName evidence="7">AAA domain-containing protein</fullName>
    </submittedName>
</protein>
<dbReference type="InterPro" id="IPR041679">
    <property type="entry name" value="DNA2/NAM7-like_C"/>
</dbReference>
<dbReference type="EMBL" id="FNFC01000002">
    <property type="protein sequence ID" value="SDJ32396.1"/>
    <property type="molecule type" value="Genomic_DNA"/>
</dbReference>
<evidence type="ECO:0000313" key="7">
    <source>
        <dbReference type="EMBL" id="SDJ32396.1"/>
    </source>
</evidence>
<evidence type="ECO:0000256" key="4">
    <source>
        <dbReference type="ARBA" id="ARBA00022840"/>
    </source>
</evidence>
<dbReference type="CDD" id="cd18808">
    <property type="entry name" value="SF1_C_Upf1"/>
    <property type="match status" value="1"/>
</dbReference>
<dbReference type="SUPFAM" id="SSF52540">
    <property type="entry name" value="P-loop containing nucleoside triphosphate hydrolases"/>
    <property type="match status" value="1"/>
</dbReference>
<organism evidence="7 8">
    <name type="scientific">Halovenus aranensis</name>
    <dbReference type="NCBI Taxonomy" id="890420"/>
    <lineage>
        <taxon>Archaea</taxon>
        <taxon>Methanobacteriati</taxon>
        <taxon>Methanobacteriota</taxon>
        <taxon>Stenosarchaea group</taxon>
        <taxon>Halobacteria</taxon>
        <taxon>Halobacteriales</taxon>
        <taxon>Haloarculaceae</taxon>
        <taxon>Halovenus</taxon>
    </lineage>
</organism>
<dbReference type="InterPro" id="IPR047187">
    <property type="entry name" value="SF1_C_Upf1"/>
</dbReference>
<dbReference type="GO" id="GO:0043139">
    <property type="term" value="F:5'-3' DNA helicase activity"/>
    <property type="evidence" value="ECO:0007669"/>
    <property type="project" value="TreeGrafter"/>
</dbReference>
<keyword evidence="3" id="KW-0347">Helicase</keyword>
<dbReference type="InterPro" id="IPR050534">
    <property type="entry name" value="Coronavir_polyprotein_1ab"/>
</dbReference>
<dbReference type="GO" id="GO:0016787">
    <property type="term" value="F:hydrolase activity"/>
    <property type="evidence" value="ECO:0007669"/>
    <property type="project" value="UniProtKB-KW"/>
</dbReference>
<dbReference type="STRING" id="890420.SAMN05216226_102133"/>
<evidence type="ECO:0000313" key="8">
    <source>
        <dbReference type="Proteomes" id="UP000198856"/>
    </source>
</evidence>
<feature type="region of interest" description="Disordered" evidence="5">
    <location>
        <begin position="959"/>
        <end position="985"/>
    </location>
</feature>
<dbReference type="Pfam" id="PF13245">
    <property type="entry name" value="AAA_19"/>
    <property type="match status" value="1"/>
</dbReference>
<dbReference type="Gene3D" id="3.40.50.300">
    <property type="entry name" value="P-loop containing nucleotide triphosphate hydrolases"/>
    <property type="match status" value="2"/>
</dbReference>
<dbReference type="PANTHER" id="PTHR43788:SF8">
    <property type="entry name" value="DNA-BINDING PROTEIN SMUBP-2"/>
    <property type="match status" value="1"/>
</dbReference>
<evidence type="ECO:0000256" key="2">
    <source>
        <dbReference type="ARBA" id="ARBA00022801"/>
    </source>
</evidence>
<dbReference type="Gene3D" id="3.90.320.10">
    <property type="match status" value="1"/>
</dbReference>
<evidence type="ECO:0000259" key="6">
    <source>
        <dbReference type="Pfam" id="PF13087"/>
    </source>
</evidence>